<dbReference type="GO" id="GO:0016491">
    <property type="term" value="F:oxidoreductase activity"/>
    <property type="evidence" value="ECO:0007669"/>
    <property type="project" value="UniProtKB-KW"/>
</dbReference>
<dbReference type="RefSeq" id="WP_128109801.1">
    <property type="nucleotide sequence ID" value="NZ_ATDN01000027.1"/>
</dbReference>
<accession>A0A439DQL1</accession>
<sequence length="281" mass="30329">MGKRYLTISGRTAVITGAASGIGRALAQRLSAHGCPVAIADVDEQGLKETEALLRGPALLRVLDVRDAAAQRDFADQVRQWAPQPIGAVFNNAGVTVGSAVLDAVPEDDQWVWDINFGGVVNGTRAFLPILVDQNEGAIVNTSSVFGLVGMPGQSAYCSSKFAVRGFTDALRQELRGTGVRAITVHPGGVDTNIVRNARYREDPDGRGRTLEQIAEDFAAITMTKPDQAAEVIHRGVEAGKARILIGPDARMFDLLGRLAPTRYYDVLKWIESYQRRRSAS</sequence>
<evidence type="ECO:0000256" key="3">
    <source>
        <dbReference type="RuleBase" id="RU000363"/>
    </source>
</evidence>
<dbReference type="CDD" id="cd05233">
    <property type="entry name" value="SDR_c"/>
    <property type="match status" value="1"/>
</dbReference>
<evidence type="ECO:0000313" key="5">
    <source>
        <dbReference type="EMBL" id="RWA18081.1"/>
    </source>
</evidence>
<dbReference type="Proteomes" id="UP000287177">
    <property type="component" value="Unassembled WGS sequence"/>
</dbReference>
<keyword evidence="6" id="KW-1185">Reference proteome</keyword>
<dbReference type="InterPro" id="IPR020904">
    <property type="entry name" value="Sc_DH/Rdtase_CS"/>
</dbReference>
<dbReference type="PANTHER" id="PTHR44196">
    <property type="entry name" value="DEHYDROGENASE/REDUCTASE SDR FAMILY MEMBER 7B"/>
    <property type="match status" value="1"/>
</dbReference>
<dbReference type="InterPro" id="IPR036291">
    <property type="entry name" value="NAD(P)-bd_dom_sf"/>
</dbReference>
<comment type="caution">
    <text evidence="5">The sequence shown here is derived from an EMBL/GenBank/DDBJ whole genome shotgun (WGS) entry which is preliminary data.</text>
</comment>
<dbReference type="InterPro" id="IPR002347">
    <property type="entry name" value="SDR_fam"/>
</dbReference>
<keyword evidence="2" id="KW-0560">Oxidoreductase</keyword>
<protein>
    <submittedName>
        <fullName evidence="5">Short-chain dehydrogenase</fullName>
    </submittedName>
</protein>
<dbReference type="InterPro" id="IPR057326">
    <property type="entry name" value="KR_dom"/>
</dbReference>
<evidence type="ECO:0000313" key="6">
    <source>
        <dbReference type="Proteomes" id="UP000287177"/>
    </source>
</evidence>
<dbReference type="PRINTS" id="PR00081">
    <property type="entry name" value="GDHRDH"/>
</dbReference>
<dbReference type="Gene3D" id="3.40.50.720">
    <property type="entry name" value="NAD(P)-binding Rossmann-like Domain"/>
    <property type="match status" value="1"/>
</dbReference>
<organism evidence="5 6">
    <name type="scientific">Mycolicibacterium elephantis DSM 44368</name>
    <dbReference type="NCBI Taxonomy" id="1335622"/>
    <lineage>
        <taxon>Bacteria</taxon>
        <taxon>Bacillati</taxon>
        <taxon>Actinomycetota</taxon>
        <taxon>Actinomycetes</taxon>
        <taxon>Mycobacteriales</taxon>
        <taxon>Mycobacteriaceae</taxon>
        <taxon>Mycolicibacterium</taxon>
    </lineage>
</organism>
<name>A0A439DQL1_9MYCO</name>
<evidence type="ECO:0000256" key="1">
    <source>
        <dbReference type="ARBA" id="ARBA00006484"/>
    </source>
</evidence>
<gene>
    <name evidence="5" type="ORF">MELE44368_24110</name>
</gene>
<dbReference type="PRINTS" id="PR00080">
    <property type="entry name" value="SDRFAMILY"/>
</dbReference>
<dbReference type="AlphaFoldDB" id="A0A439DQL1"/>
<dbReference type="GO" id="GO:0016020">
    <property type="term" value="C:membrane"/>
    <property type="evidence" value="ECO:0007669"/>
    <property type="project" value="TreeGrafter"/>
</dbReference>
<dbReference type="Pfam" id="PF00106">
    <property type="entry name" value="adh_short"/>
    <property type="match status" value="1"/>
</dbReference>
<dbReference type="EMBL" id="ATDN01000027">
    <property type="protein sequence ID" value="RWA18081.1"/>
    <property type="molecule type" value="Genomic_DNA"/>
</dbReference>
<dbReference type="PROSITE" id="PS00061">
    <property type="entry name" value="ADH_SHORT"/>
    <property type="match status" value="1"/>
</dbReference>
<evidence type="ECO:0000256" key="2">
    <source>
        <dbReference type="ARBA" id="ARBA00023002"/>
    </source>
</evidence>
<dbReference type="SUPFAM" id="SSF51735">
    <property type="entry name" value="NAD(P)-binding Rossmann-fold domains"/>
    <property type="match status" value="1"/>
</dbReference>
<reference evidence="5 6" key="1">
    <citation type="submission" date="2013-06" db="EMBL/GenBank/DDBJ databases">
        <title>The draft sequence of the Mycobacterium elephantis genome.</title>
        <authorList>
            <person name="Pettersson F.B."/>
            <person name="Das S."/>
            <person name="Dasgupta S."/>
            <person name="Bhattacharya A."/>
            <person name="Kirsebom L.A."/>
        </authorList>
    </citation>
    <scope>NUCLEOTIDE SEQUENCE [LARGE SCALE GENOMIC DNA]</scope>
    <source>
        <strain evidence="5 6">DSM 44368</strain>
    </source>
</reference>
<dbReference type="SMART" id="SM00822">
    <property type="entry name" value="PKS_KR"/>
    <property type="match status" value="1"/>
</dbReference>
<evidence type="ECO:0000259" key="4">
    <source>
        <dbReference type="SMART" id="SM00822"/>
    </source>
</evidence>
<feature type="domain" description="Ketoreductase" evidence="4">
    <location>
        <begin position="11"/>
        <end position="191"/>
    </location>
</feature>
<dbReference type="PANTHER" id="PTHR44196:SF1">
    <property type="entry name" value="DEHYDROGENASE_REDUCTASE SDR FAMILY MEMBER 7B"/>
    <property type="match status" value="1"/>
</dbReference>
<proteinExistence type="inferred from homology"/>
<comment type="similarity">
    <text evidence="1 3">Belongs to the short-chain dehydrogenases/reductases (SDR) family.</text>
</comment>